<dbReference type="AlphaFoldDB" id="A0A9N9H7S3"/>
<dbReference type="InterPro" id="IPR032675">
    <property type="entry name" value="LRR_dom_sf"/>
</dbReference>
<protein>
    <submittedName>
        <fullName evidence="1">5080_t:CDS:1</fullName>
    </submittedName>
</protein>
<accession>A0A9N9H7S3</accession>
<name>A0A9N9H7S3_9GLOM</name>
<dbReference type="Gene3D" id="3.80.10.10">
    <property type="entry name" value="Ribonuclease Inhibitor"/>
    <property type="match status" value="1"/>
</dbReference>
<gene>
    <name evidence="1" type="ORF">POCULU_LOCUS10078</name>
</gene>
<dbReference type="SUPFAM" id="SSF52047">
    <property type="entry name" value="RNI-like"/>
    <property type="match status" value="1"/>
</dbReference>
<sequence>MAFLSHELLAMIFEEHADDLSTLHSCMLVNRNWCVVALQYLWAKPFTLLLSSGRRTIDGPSKNLMITFIRCFTDTDINSLMEARLCKRYSKRFPFDYSLYLKEIRFKEIEILTRQCTGYNSFHLYYMRVGITRLAMKYCPNLNTLSLRTENSAYIDQSRFLLSINNLSRVQNLSWYLDLDDNIFSALSRAARNLKSISVKCRRSCYFKLGSRNHGLQKLVRSQRQLKTFTLKHVTVSMRSVFELLESQSNSLESLVLSDIDIDPDDSNIEPIRFHHLTRIYIKNCRILKTGLNPIFEADLPELQQLKFENNYWKHKSDWIPLQDLCLIQNKIVYSGNSSDIIQNLKVHL</sequence>
<organism evidence="1 2">
    <name type="scientific">Paraglomus occultum</name>
    <dbReference type="NCBI Taxonomy" id="144539"/>
    <lineage>
        <taxon>Eukaryota</taxon>
        <taxon>Fungi</taxon>
        <taxon>Fungi incertae sedis</taxon>
        <taxon>Mucoromycota</taxon>
        <taxon>Glomeromycotina</taxon>
        <taxon>Glomeromycetes</taxon>
        <taxon>Paraglomerales</taxon>
        <taxon>Paraglomeraceae</taxon>
        <taxon>Paraglomus</taxon>
    </lineage>
</organism>
<evidence type="ECO:0000313" key="1">
    <source>
        <dbReference type="EMBL" id="CAG8653487.1"/>
    </source>
</evidence>
<dbReference type="Proteomes" id="UP000789572">
    <property type="component" value="Unassembled WGS sequence"/>
</dbReference>
<dbReference type="OrthoDB" id="2316528at2759"/>
<evidence type="ECO:0000313" key="2">
    <source>
        <dbReference type="Proteomes" id="UP000789572"/>
    </source>
</evidence>
<proteinExistence type="predicted"/>
<keyword evidence="2" id="KW-1185">Reference proteome</keyword>
<comment type="caution">
    <text evidence="1">The sequence shown here is derived from an EMBL/GenBank/DDBJ whole genome shotgun (WGS) entry which is preliminary data.</text>
</comment>
<reference evidence="1" key="1">
    <citation type="submission" date="2021-06" db="EMBL/GenBank/DDBJ databases">
        <authorList>
            <person name="Kallberg Y."/>
            <person name="Tangrot J."/>
            <person name="Rosling A."/>
        </authorList>
    </citation>
    <scope>NUCLEOTIDE SEQUENCE</scope>
    <source>
        <strain evidence="1">IA702</strain>
    </source>
</reference>
<dbReference type="EMBL" id="CAJVPJ010004577">
    <property type="protein sequence ID" value="CAG8653487.1"/>
    <property type="molecule type" value="Genomic_DNA"/>
</dbReference>